<proteinExistence type="predicted"/>
<dbReference type="PATRIC" id="fig|2064.6.peg.2501"/>
<dbReference type="Proteomes" id="UP000032066">
    <property type="component" value="Unassembled WGS sequence"/>
</dbReference>
<dbReference type="AlphaFoldDB" id="A0A0D0PQI2"/>
<dbReference type="EMBL" id="JXZB01000002">
    <property type="protein sequence ID" value="KIQ64794.1"/>
    <property type="molecule type" value="Genomic_DNA"/>
</dbReference>
<evidence type="ECO:0000313" key="1">
    <source>
        <dbReference type="EMBL" id="KIQ64794.1"/>
    </source>
</evidence>
<evidence type="ECO:0000313" key="2">
    <source>
        <dbReference type="Proteomes" id="UP000032066"/>
    </source>
</evidence>
<protein>
    <submittedName>
        <fullName evidence="1">Uncharacterized protein</fullName>
    </submittedName>
</protein>
<dbReference type="STRING" id="2064.TR51_11635"/>
<organism evidence="1 2">
    <name type="scientific">Kitasatospora griseola</name>
    <name type="common">Streptomyces griseolosporeus</name>
    <dbReference type="NCBI Taxonomy" id="2064"/>
    <lineage>
        <taxon>Bacteria</taxon>
        <taxon>Bacillati</taxon>
        <taxon>Actinomycetota</taxon>
        <taxon>Actinomycetes</taxon>
        <taxon>Kitasatosporales</taxon>
        <taxon>Streptomycetaceae</taxon>
        <taxon>Kitasatospora</taxon>
    </lineage>
</organism>
<comment type="caution">
    <text evidence="1">The sequence shown here is derived from an EMBL/GenBank/DDBJ whole genome shotgun (WGS) entry which is preliminary data.</text>
</comment>
<reference evidence="1 2" key="1">
    <citation type="submission" date="2015-02" db="EMBL/GenBank/DDBJ databases">
        <title>Draft genome sequence of Kitasatospora griseola MF730-N6, a bafilomycin, terpentecin and satosporin producer.</title>
        <authorList>
            <person name="Arens J.C."/>
            <person name="Haltli B."/>
            <person name="Kerr R.G."/>
        </authorList>
    </citation>
    <scope>NUCLEOTIDE SEQUENCE [LARGE SCALE GENOMIC DNA]</scope>
    <source>
        <strain evidence="1 2">MF730-N6</strain>
    </source>
</reference>
<keyword evidence="2" id="KW-1185">Reference proteome</keyword>
<sequence>MAGLVVPEVLAYRWSGGMRSQLIAASRVLSPDRTARVLDLVDRLPREPWGEPPGPAQHFDARVSGFGAVLVNLLWWGRNLRARDTTWALQELTCVGLSLATVPAIGRGSALTPETAAGIGVVLGLAPGDVLAMAGLPLPDRPYQAEPRADETASLLWHCRYLTGEQAKSVGKAAEALLLPVPDGAPPEEWNRVYSLGGVWWGGPKEWTAG</sequence>
<gene>
    <name evidence="1" type="ORF">TR51_11635</name>
</gene>
<name>A0A0D0PQI2_KITGR</name>
<accession>A0A0D0PQI2</accession>